<evidence type="ECO:0000259" key="2">
    <source>
        <dbReference type="Pfam" id="PF07705"/>
    </source>
</evidence>
<feature type="domain" description="CARDB" evidence="2">
    <location>
        <begin position="295"/>
        <end position="403"/>
    </location>
</feature>
<dbReference type="PANTHER" id="PTHR35902:SF6">
    <property type="entry name" value="CONSERVED WITHIN P. AEROPHILUM"/>
    <property type="match status" value="1"/>
</dbReference>
<organism evidence="3">
    <name type="scientific">uncultured Acetothermia bacterium</name>
    <dbReference type="NCBI Taxonomy" id="236499"/>
    <lineage>
        <taxon>Bacteria</taxon>
        <taxon>Candidatus Bipolaricaulota</taxon>
        <taxon>environmental samples</taxon>
    </lineage>
</organism>
<feature type="region of interest" description="Disordered" evidence="1">
    <location>
        <begin position="631"/>
        <end position="695"/>
    </location>
</feature>
<feature type="domain" description="CARDB" evidence="2">
    <location>
        <begin position="535"/>
        <end position="646"/>
    </location>
</feature>
<reference evidence="3" key="1">
    <citation type="journal article" date="2005" name="Environ. Microbiol.">
        <title>Genetic and functional properties of uncultivated thermophilic crenarchaeotes from a subsurface gold mine as revealed by analysis of genome fragments.</title>
        <authorList>
            <person name="Nunoura T."/>
            <person name="Hirayama H."/>
            <person name="Takami H."/>
            <person name="Oida H."/>
            <person name="Nishi S."/>
            <person name="Shimamura S."/>
            <person name="Suzuki Y."/>
            <person name="Inagaki F."/>
            <person name="Takai K."/>
            <person name="Nealson K.H."/>
            <person name="Horikoshi K."/>
        </authorList>
    </citation>
    <scope>NUCLEOTIDE SEQUENCE</scope>
</reference>
<dbReference type="Pfam" id="PF07705">
    <property type="entry name" value="CARDB"/>
    <property type="match status" value="5"/>
</dbReference>
<feature type="region of interest" description="Disordered" evidence="1">
    <location>
        <begin position="223"/>
        <end position="253"/>
    </location>
</feature>
<dbReference type="AlphaFoldDB" id="H5S8A4"/>
<dbReference type="EMBL" id="AP011627">
    <property type="protein sequence ID" value="BAL52390.1"/>
    <property type="molecule type" value="Genomic_DNA"/>
</dbReference>
<proteinExistence type="predicted"/>
<dbReference type="PANTHER" id="PTHR35902">
    <property type="entry name" value="S-LAYER DOMAIN-LIKE PROTEIN-RELATED"/>
    <property type="match status" value="1"/>
</dbReference>
<reference evidence="3" key="2">
    <citation type="journal article" date="2012" name="PLoS ONE">
        <title>A Deeply Branching Thermophilic Bacterium with an Ancient Acetyl-CoA Pathway Dominates a Subsurface Ecosystem.</title>
        <authorList>
            <person name="Takami H."/>
            <person name="Noguchi H."/>
            <person name="Takaki Y."/>
            <person name="Uchiyama I."/>
            <person name="Toyoda A."/>
            <person name="Nishi S."/>
            <person name="Chee G.-J."/>
            <person name="Arai W."/>
            <person name="Nunoura T."/>
            <person name="Itoh T."/>
            <person name="Hattori M."/>
            <person name="Takai K."/>
        </authorList>
    </citation>
    <scope>NUCLEOTIDE SEQUENCE</scope>
</reference>
<feature type="domain" description="CARDB" evidence="2">
    <location>
        <begin position="417"/>
        <end position="524"/>
    </location>
</feature>
<dbReference type="InterPro" id="IPR013783">
    <property type="entry name" value="Ig-like_fold"/>
</dbReference>
<feature type="compositionally biased region" description="Basic and acidic residues" evidence="1">
    <location>
        <begin position="631"/>
        <end position="642"/>
    </location>
</feature>
<name>H5S8A4_9BACT</name>
<feature type="domain" description="CARDB" evidence="2">
    <location>
        <begin position="32"/>
        <end position="138"/>
    </location>
</feature>
<feature type="domain" description="CARDB" evidence="2">
    <location>
        <begin position="819"/>
        <end position="927"/>
    </location>
</feature>
<feature type="compositionally biased region" description="Pro residues" evidence="1">
    <location>
        <begin position="683"/>
        <end position="694"/>
    </location>
</feature>
<dbReference type="Gene3D" id="2.60.40.10">
    <property type="entry name" value="Immunoglobulins"/>
    <property type="match status" value="7"/>
</dbReference>
<dbReference type="InterPro" id="IPR011635">
    <property type="entry name" value="CARDB"/>
</dbReference>
<evidence type="ECO:0000256" key="1">
    <source>
        <dbReference type="SAM" id="MobiDB-lite"/>
    </source>
</evidence>
<evidence type="ECO:0000313" key="3">
    <source>
        <dbReference type="EMBL" id="BAL52390.1"/>
    </source>
</evidence>
<sequence>MWGVGPSLFMGWSQAGAPSLPELHPISLVLSPASPVDKGVSVVARAKIVNTGGSAAPRFTVEFFYRLKSDPARPWVSFPDGKGIIALPQGLSPRDQAVTVEGTLDTAKAEIEPGSYEIRVLVDSGNQISEQDETNNELIVGLQIRPSRLNKPDLVPTAVVFTPPSPIDTQTTVTVIAAVRNNGPVDAGAFEVQYLFCKLPAPRSTCAPDQLTEFARAPVPTGLKAGEERSGRQLHGPTEIQFPNPKDPATAKLDPGTYLIQVRVDPTSREQPSGAVEEQDEANNSLAVLLTVKGPELYPESVVLTPTPLRAGDEALVTAQIANAGAAPAENVSVAFFVDGRRFAVAQTSLPAAEQTGAVANPARQTVQASLKTENLQPGVHELRVVVDPDERISELDESNNVLVTALTLQPALPQLPELAPKSLIVTPASPMEQGTGTVTAEILNTGTRAAEGFDIEFSIREAGRLRWNPITCTVNCANNKLNPNAELTAQAPLPLLVPGSYEVRVVIDPQRRVPELDKENNEMVVTFRVITPRKPDLAIIQLAFDPPSLVVLPGQPVRITVTVENIGDAASGAFSVQCAQRRVEEPTALPLPRPADVPGLAPGERATRTCEVRTEGLRPGFYELSVVVDPENRIDEQREDNNAASTGTGVPGEPSPVGQALLVQGPDLVPDRATLTVTPEGSPEPLPPGPPTPRVSQGTVLNLEVTVRNRGALAAGGFDVAFCVRAVPAQALCTEIGARARTTGLGLQDEFIAKSQVNTQALAPGLYEIGVIVDPTEPDRPFGRVEEINERNNTIGGAVAGAVTGFFVEIAGQAGLVDLAVQTVTTTPAQGIVSRGQIVRISAVIANLGTAPSGQFSVEFSYRNLLGSPGANPVFSRQTVANLDGSSRTTVTADLNTISLSPGTYEISVTVDPENRISEPDETNNQVVIFITVN</sequence>
<accession>H5S8A4</accession>
<gene>
    <name evidence="3" type="ORF">HGMM_F01C04C10</name>
</gene>
<protein>
    <submittedName>
        <fullName evidence="3">Fibronectin type III domain protein</fullName>
    </submittedName>
</protein>